<dbReference type="InterPro" id="IPR025944">
    <property type="entry name" value="Sigma_54_int_dom_CS"/>
</dbReference>
<gene>
    <name evidence="9" type="ORF">GXY80_10000</name>
</gene>
<dbReference type="PRINTS" id="PR01590">
    <property type="entry name" value="HTHFIS"/>
</dbReference>
<dbReference type="FunFam" id="3.40.50.300:FF:000006">
    <property type="entry name" value="DNA-binding transcriptional regulator NtrC"/>
    <property type="match status" value="1"/>
</dbReference>
<dbReference type="Gene3D" id="3.40.50.300">
    <property type="entry name" value="P-loop containing nucleotide triphosphate hydrolases"/>
    <property type="match status" value="1"/>
</dbReference>
<dbReference type="EMBL" id="JAAYEE010000172">
    <property type="protein sequence ID" value="NLW35797.1"/>
    <property type="molecule type" value="Genomic_DNA"/>
</dbReference>
<dbReference type="CDD" id="cd00009">
    <property type="entry name" value="AAA"/>
    <property type="match status" value="1"/>
</dbReference>
<dbReference type="Pfam" id="PF25601">
    <property type="entry name" value="AAA_lid_14"/>
    <property type="match status" value="1"/>
</dbReference>
<name>A0A351U7W9_9BACT</name>
<dbReference type="GO" id="GO:0000160">
    <property type="term" value="P:phosphorelay signal transduction system"/>
    <property type="evidence" value="ECO:0007669"/>
    <property type="project" value="UniProtKB-KW"/>
</dbReference>
<feature type="modified residue" description="4-aspartylphosphate" evidence="8">
    <location>
        <position position="54"/>
    </location>
</feature>
<dbReference type="InterPro" id="IPR003593">
    <property type="entry name" value="AAA+_ATPase"/>
</dbReference>
<dbReference type="InterPro" id="IPR027417">
    <property type="entry name" value="P-loop_NTPase"/>
</dbReference>
<dbReference type="SUPFAM" id="SSF52172">
    <property type="entry name" value="CheY-like"/>
    <property type="match status" value="1"/>
</dbReference>
<keyword evidence="3" id="KW-0067">ATP-binding</keyword>
<dbReference type="InterPro" id="IPR001789">
    <property type="entry name" value="Sig_transdc_resp-reg_receiver"/>
</dbReference>
<dbReference type="Pfam" id="PF00158">
    <property type="entry name" value="Sigma54_activat"/>
    <property type="match status" value="1"/>
</dbReference>
<dbReference type="STRING" id="909663.GCA_000512235_01011"/>
<dbReference type="Gene3D" id="3.40.50.2300">
    <property type="match status" value="1"/>
</dbReference>
<keyword evidence="5" id="KW-0805">Transcription regulation</keyword>
<dbReference type="GO" id="GO:0043565">
    <property type="term" value="F:sequence-specific DNA binding"/>
    <property type="evidence" value="ECO:0007669"/>
    <property type="project" value="InterPro"/>
</dbReference>
<dbReference type="SUPFAM" id="SSF52540">
    <property type="entry name" value="P-loop containing nucleoside triphosphate hydrolases"/>
    <property type="match status" value="1"/>
</dbReference>
<dbReference type="SMART" id="SM00448">
    <property type="entry name" value="REC"/>
    <property type="match status" value="1"/>
</dbReference>
<dbReference type="InterPro" id="IPR009057">
    <property type="entry name" value="Homeodomain-like_sf"/>
</dbReference>
<reference evidence="9" key="1">
    <citation type="journal article" date="2020" name="Biotechnol. Biofuels">
        <title>New insights from the biogas microbiome by comprehensive genome-resolved metagenomics of nearly 1600 species originating from multiple anaerobic digesters.</title>
        <authorList>
            <person name="Campanaro S."/>
            <person name="Treu L."/>
            <person name="Rodriguez-R L.M."/>
            <person name="Kovalovszki A."/>
            <person name="Ziels R.M."/>
            <person name="Maus I."/>
            <person name="Zhu X."/>
            <person name="Kougias P.G."/>
            <person name="Basile A."/>
            <person name="Luo G."/>
            <person name="Schluter A."/>
            <person name="Konstantinidis K.T."/>
            <person name="Angelidaki I."/>
        </authorList>
    </citation>
    <scope>NUCLEOTIDE SEQUENCE</scope>
    <source>
        <strain evidence="9">AS06rmzACSIP_7</strain>
    </source>
</reference>
<evidence type="ECO:0000256" key="8">
    <source>
        <dbReference type="PROSITE-ProRule" id="PRU00169"/>
    </source>
</evidence>
<dbReference type="Pfam" id="PF02954">
    <property type="entry name" value="HTH_8"/>
    <property type="match status" value="1"/>
</dbReference>
<keyword evidence="7" id="KW-0804">Transcription</keyword>
<dbReference type="AlphaFoldDB" id="A0A351U7W9"/>
<dbReference type="SUPFAM" id="SSF46689">
    <property type="entry name" value="Homeodomain-like"/>
    <property type="match status" value="1"/>
</dbReference>
<reference evidence="9" key="2">
    <citation type="submission" date="2020-01" db="EMBL/GenBank/DDBJ databases">
        <authorList>
            <person name="Campanaro S."/>
        </authorList>
    </citation>
    <scope>NUCLEOTIDE SEQUENCE</scope>
    <source>
        <strain evidence="9">AS06rmzACSIP_7</strain>
    </source>
</reference>
<evidence type="ECO:0000256" key="3">
    <source>
        <dbReference type="ARBA" id="ARBA00022840"/>
    </source>
</evidence>
<dbReference type="PROSITE" id="PS50110">
    <property type="entry name" value="RESPONSE_REGULATORY"/>
    <property type="match status" value="1"/>
</dbReference>
<keyword evidence="1 8" id="KW-0597">Phosphoprotein</keyword>
<evidence type="ECO:0000313" key="9">
    <source>
        <dbReference type="EMBL" id="NLW35797.1"/>
    </source>
</evidence>
<comment type="caution">
    <text evidence="9">The sequence shown here is derived from an EMBL/GenBank/DDBJ whole genome shotgun (WGS) entry which is preliminary data.</text>
</comment>
<dbReference type="InterPro" id="IPR011006">
    <property type="entry name" value="CheY-like_superfamily"/>
</dbReference>
<dbReference type="Gene3D" id="1.10.10.60">
    <property type="entry name" value="Homeodomain-like"/>
    <property type="match status" value="1"/>
</dbReference>
<dbReference type="InterPro" id="IPR058031">
    <property type="entry name" value="AAA_lid_NorR"/>
</dbReference>
<dbReference type="InterPro" id="IPR002078">
    <property type="entry name" value="Sigma_54_int"/>
</dbReference>
<evidence type="ECO:0000256" key="6">
    <source>
        <dbReference type="ARBA" id="ARBA00023125"/>
    </source>
</evidence>
<keyword evidence="2" id="KW-0547">Nucleotide-binding</keyword>
<dbReference type="InterPro" id="IPR025943">
    <property type="entry name" value="Sigma_54_int_dom_ATP-bd_2"/>
</dbReference>
<dbReference type="InterPro" id="IPR025662">
    <property type="entry name" value="Sigma_54_int_dom_ATP-bd_1"/>
</dbReference>
<dbReference type="SMART" id="SM00382">
    <property type="entry name" value="AAA"/>
    <property type="match status" value="1"/>
</dbReference>
<dbReference type="PROSITE" id="PS00675">
    <property type="entry name" value="SIGMA54_INTERACT_1"/>
    <property type="match status" value="1"/>
</dbReference>
<dbReference type="PROSITE" id="PS50045">
    <property type="entry name" value="SIGMA54_INTERACT_4"/>
    <property type="match status" value="1"/>
</dbReference>
<dbReference type="Pfam" id="PF00072">
    <property type="entry name" value="Response_reg"/>
    <property type="match status" value="1"/>
</dbReference>
<protein>
    <submittedName>
        <fullName evidence="9">Sigma-54-dependent Fis family transcriptional regulator</fullName>
    </submittedName>
</protein>
<keyword evidence="4" id="KW-0902">Two-component regulatory system</keyword>
<accession>A0A351U7W9</accession>
<proteinExistence type="predicted"/>
<dbReference type="PROSITE" id="PS00676">
    <property type="entry name" value="SIGMA54_INTERACT_2"/>
    <property type="match status" value="1"/>
</dbReference>
<dbReference type="Gene3D" id="1.10.8.60">
    <property type="match status" value="1"/>
</dbReference>
<evidence type="ECO:0000256" key="4">
    <source>
        <dbReference type="ARBA" id="ARBA00023012"/>
    </source>
</evidence>
<dbReference type="Proteomes" id="UP000777265">
    <property type="component" value="Unassembled WGS sequence"/>
</dbReference>
<dbReference type="GO" id="GO:0006355">
    <property type="term" value="P:regulation of DNA-templated transcription"/>
    <property type="evidence" value="ECO:0007669"/>
    <property type="project" value="InterPro"/>
</dbReference>
<evidence type="ECO:0000313" key="10">
    <source>
        <dbReference type="Proteomes" id="UP000777265"/>
    </source>
</evidence>
<dbReference type="PANTHER" id="PTHR32071">
    <property type="entry name" value="TRANSCRIPTIONAL REGULATORY PROTEIN"/>
    <property type="match status" value="1"/>
</dbReference>
<dbReference type="GO" id="GO:0005524">
    <property type="term" value="F:ATP binding"/>
    <property type="evidence" value="ECO:0007669"/>
    <property type="project" value="UniProtKB-KW"/>
</dbReference>
<sequence length="457" mass="50689">MNIIRVLIVDDETQLAEAFRKQLTKEGMEVFTASRAREALALLDNQAIDVCVLDIKLPDLDGVELLVKLKHMEPTLEVVMLTGYASVDTAIRSMKLGAYDYLTKPCKMSELSAVIAKAYEKKTLKEQNILLGEHLQRIGTHDKFIGEGKETKKVKGLISIVAPSATPVLVVGETGTGKEIVARAIHDASRRAHEPFVVINSSALQETILESELFGYKKGAFTGAQNNKPGLLEIANKGTFFVDEVGDMGPGIQAKLLRVLESGTFMKLGDTKETRVDTRFVFATNKDLKEEIEKGRFRNDLFFRINVFTVTLPPLRKKREDIPLLADYFVNKFARGMIKKRFSRAAMDLLMGYNWPGNVRELANVIERSVLLSGSREEIVVDDFPEGMLGDETSVIEAAGPKLMGDRTSLADLETEHIKKVLESVGGNKAKAARLLGISRKKLYSRITEKTGNRGKS</sequence>
<keyword evidence="6" id="KW-0238">DNA-binding</keyword>
<evidence type="ECO:0000256" key="7">
    <source>
        <dbReference type="ARBA" id="ARBA00023163"/>
    </source>
</evidence>
<dbReference type="FunFam" id="3.40.50.2300:FF:000018">
    <property type="entry name" value="DNA-binding transcriptional regulator NtrC"/>
    <property type="match status" value="1"/>
</dbReference>
<organism evidence="9 10">
    <name type="scientific">Syntrophorhabdus aromaticivorans</name>
    <dbReference type="NCBI Taxonomy" id="328301"/>
    <lineage>
        <taxon>Bacteria</taxon>
        <taxon>Pseudomonadati</taxon>
        <taxon>Thermodesulfobacteriota</taxon>
        <taxon>Syntrophorhabdia</taxon>
        <taxon>Syntrophorhabdales</taxon>
        <taxon>Syntrophorhabdaceae</taxon>
        <taxon>Syntrophorhabdus</taxon>
    </lineage>
</organism>
<evidence type="ECO:0000256" key="5">
    <source>
        <dbReference type="ARBA" id="ARBA00023015"/>
    </source>
</evidence>
<dbReference type="PROSITE" id="PS00688">
    <property type="entry name" value="SIGMA54_INTERACT_3"/>
    <property type="match status" value="1"/>
</dbReference>
<evidence type="ECO:0000256" key="2">
    <source>
        <dbReference type="ARBA" id="ARBA00022741"/>
    </source>
</evidence>
<dbReference type="InterPro" id="IPR002197">
    <property type="entry name" value="HTH_Fis"/>
</dbReference>
<evidence type="ECO:0000256" key="1">
    <source>
        <dbReference type="ARBA" id="ARBA00022553"/>
    </source>
</evidence>